<dbReference type="AlphaFoldDB" id="B0E9W0"/>
<dbReference type="PANTHER" id="PTHR24067">
    <property type="entry name" value="UBIQUITIN-CONJUGATING ENZYME E2"/>
    <property type="match status" value="1"/>
</dbReference>
<name>B0E9W0_ENTDS</name>
<gene>
    <name evidence="6" type="ORF">EDI_063520</name>
</gene>
<dbReference type="FunFam" id="3.10.110.10:FF:000108">
    <property type="entry name" value="Ubiquitin-conjugating enzyme family protein"/>
    <property type="match status" value="1"/>
</dbReference>
<comment type="similarity">
    <text evidence="4">Belongs to the ubiquitin-conjugating enzyme family.</text>
</comment>
<dbReference type="GO" id="GO:0005524">
    <property type="term" value="F:ATP binding"/>
    <property type="evidence" value="ECO:0007669"/>
    <property type="project" value="UniProtKB-UniRule"/>
</dbReference>
<dbReference type="InterPro" id="IPR000608">
    <property type="entry name" value="UBC"/>
</dbReference>
<evidence type="ECO:0000256" key="3">
    <source>
        <dbReference type="PROSITE-ProRule" id="PRU10133"/>
    </source>
</evidence>
<dbReference type="InterPro" id="IPR023313">
    <property type="entry name" value="UBQ-conjugating_AS"/>
</dbReference>
<organism evidence="7">
    <name type="scientific">Entamoeba dispar (strain ATCC PRA-260 / SAW760)</name>
    <dbReference type="NCBI Taxonomy" id="370354"/>
    <lineage>
        <taxon>Eukaryota</taxon>
        <taxon>Amoebozoa</taxon>
        <taxon>Evosea</taxon>
        <taxon>Archamoebae</taxon>
        <taxon>Mastigamoebida</taxon>
        <taxon>Entamoebidae</taxon>
        <taxon>Entamoeba</taxon>
    </lineage>
</organism>
<dbReference type="Pfam" id="PF00179">
    <property type="entry name" value="UQ_con"/>
    <property type="match status" value="1"/>
</dbReference>
<evidence type="ECO:0000256" key="4">
    <source>
        <dbReference type="RuleBase" id="RU362109"/>
    </source>
</evidence>
<dbReference type="InterPro" id="IPR050113">
    <property type="entry name" value="Ub_conjugating_enzyme"/>
</dbReference>
<dbReference type="SUPFAM" id="SSF54495">
    <property type="entry name" value="UBC-like"/>
    <property type="match status" value="1"/>
</dbReference>
<keyword evidence="6" id="KW-0436">Ligase</keyword>
<keyword evidence="2 4" id="KW-0833">Ubl conjugation pathway</keyword>
<dbReference type="KEGG" id="edi:EDI_063520"/>
<feature type="domain" description="UBC core" evidence="5">
    <location>
        <begin position="4"/>
        <end position="157"/>
    </location>
</feature>
<evidence type="ECO:0000313" key="7">
    <source>
        <dbReference type="Proteomes" id="UP000008076"/>
    </source>
</evidence>
<dbReference type="OMA" id="TWECGIP"/>
<keyword evidence="7" id="KW-1185">Reference proteome</keyword>
<dbReference type="PROSITE" id="PS50127">
    <property type="entry name" value="UBC_2"/>
    <property type="match status" value="1"/>
</dbReference>
<dbReference type="PROSITE" id="PS00183">
    <property type="entry name" value="UBC_1"/>
    <property type="match status" value="1"/>
</dbReference>
<keyword evidence="4" id="KW-0067">ATP-binding</keyword>
<dbReference type="EC" id="6.3.2.19" evidence="6"/>
<dbReference type="GO" id="GO:0016874">
    <property type="term" value="F:ligase activity"/>
    <property type="evidence" value="ECO:0007669"/>
    <property type="project" value="UniProtKB-KW"/>
</dbReference>
<reference evidence="7" key="1">
    <citation type="submission" date="2007-12" db="EMBL/GenBank/DDBJ databases">
        <title>Annotation of Entamoeba dispar SAW760.</title>
        <authorList>
            <person name="Lorenzi H."/>
            <person name="Inman J."/>
            <person name="Schobel S."/>
            <person name="Amedeo P."/>
            <person name="Caler E."/>
        </authorList>
    </citation>
    <scope>NUCLEOTIDE SEQUENCE [LARGE SCALE GENOMIC DNA]</scope>
    <source>
        <strain evidence="7">ATCC PRA-260 / SAW760</strain>
    </source>
</reference>
<dbReference type="OrthoDB" id="6600758at2759"/>
<dbReference type="SMART" id="SM00212">
    <property type="entry name" value="UBCc"/>
    <property type="match status" value="1"/>
</dbReference>
<dbReference type="GO" id="GO:0016740">
    <property type="term" value="F:transferase activity"/>
    <property type="evidence" value="ECO:0007669"/>
    <property type="project" value="UniProtKB-KW"/>
</dbReference>
<sequence length="162" mass="18759">MSGLAIQRLTEERRLWRREHPPGFIARPRTTKEGTPDLLTWDCGIPGAKGTEWEGGIYPLTMEFTEEYPTRPPKCRFPKGFYHPNIYPSGTVCLSILNEEQDWRPSISVKQILLGIQELLNTPNTLSPAQPEAFKDITNNKELYHSKVQKQRIQYDQEKFTL</sequence>
<evidence type="ECO:0000256" key="1">
    <source>
        <dbReference type="ARBA" id="ARBA00022679"/>
    </source>
</evidence>
<protein>
    <submittedName>
        <fullName evidence="6">SUMO-conjugating enzyme UBC9, putative</fullName>
        <ecNumber evidence="6">6.3.2.19</ecNumber>
    </submittedName>
</protein>
<keyword evidence="1" id="KW-0808">Transferase</keyword>
<dbReference type="Gene3D" id="3.10.110.10">
    <property type="entry name" value="Ubiquitin Conjugating Enzyme"/>
    <property type="match status" value="1"/>
</dbReference>
<proteinExistence type="inferred from homology"/>
<evidence type="ECO:0000313" key="6">
    <source>
        <dbReference type="EMBL" id="EDR28679.1"/>
    </source>
</evidence>
<dbReference type="InterPro" id="IPR016135">
    <property type="entry name" value="UBQ-conjugating_enzyme/RWD"/>
</dbReference>
<dbReference type="RefSeq" id="XP_001735131.1">
    <property type="nucleotide sequence ID" value="XM_001735079.1"/>
</dbReference>
<dbReference type="eggNOG" id="KOG0424">
    <property type="taxonomic scope" value="Eukaryota"/>
</dbReference>
<dbReference type="VEuPathDB" id="AmoebaDB:EDI_063520"/>
<evidence type="ECO:0000256" key="2">
    <source>
        <dbReference type="ARBA" id="ARBA00022786"/>
    </source>
</evidence>
<evidence type="ECO:0000259" key="5">
    <source>
        <dbReference type="PROSITE" id="PS50127"/>
    </source>
</evidence>
<dbReference type="CDD" id="cd23798">
    <property type="entry name" value="UBCc_UBE2I"/>
    <property type="match status" value="1"/>
</dbReference>
<keyword evidence="4" id="KW-0547">Nucleotide-binding</keyword>
<dbReference type="Proteomes" id="UP000008076">
    <property type="component" value="Unassembled WGS sequence"/>
</dbReference>
<feature type="active site" description="Glycyl thioester intermediate" evidence="3">
    <location>
        <position position="93"/>
    </location>
</feature>
<accession>B0E9W0</accession>
<dbReference type="EMBL" id="DS548389">
    <property type="protein sequence ID" value="EDR28679.1"/>
    <property type="molecule type" value="Genomic_DNA"/>
</dbReference>
<dbReference type="GeneID" id="5880066"/>